<evidence type="ECO:0000259" key="2">
    <source>
        <dbReference type="PROSITE" id="PS50887"/>
    </source>
</evidence>
<dbReference type="PROSITE" id="PS50887">
    <property type="entry name" value="GGDEF"/>
    <property type="match status" value="3"/>
</dbReference>
<evidence type="ECO:0008006" key="5">
    <source>
        <dbReference type="Google" id="ProtNLM"/>
    </source>
</evidence>
<dbReference type="OrthoDB" id="9813903at2"/>
<dbReference type="Gene3D" id="3.30.70.270">
    <property type="match status" value="3"/>
</dbReference>
<dbReference type="InterPro" id="IPR001633">
    <property type="entry name" value="EAL_dom"/>
</dbReference>
<dbReference type="Gene3D" id="3.30.450.20">
    <property type="entry name" value="PAS domain"/>
    <property type="match status" value="1"/>
</dbReference>
<evidence type="ECO:0000313" key="4">
    <source>
        <dbReference type="Proteomes" id="UP000238358"/>
    </source>
</evidence>
<dbReference type="EMBL" id="CP027569">
    <property type="protein sequence ID" value="AVO26888.1"/>
    <property type="molecule type" value="Genomic_DNA"/>
</dbReference>
<dbReference type="InterPro" id="IPR043128">
    <property type="entry name" value="Rev_trsase/Diguanyl_cyclase"/>
</dbReference>
<dbReference type="InterPro" id="IPR035919">
    <property type="entry name" value="EAL_sf"/>
</dbReference>
<dbReference type="PROSITE" id="PS50883">
    <property type="entry name" value="EAL"/>
    <property type="match status" value="1"/>
</dbReference>
<dbReference type="SUPFAM" id="SSF55073">
    <property type="entry name" value="Nucleotide cyclase"/>
    <property type="match status" value="3"/>
</dbReference>
<dbReference type="PANTHER" id="PTHR44757">
    <property type="entry name" value="DIGUANYLATE CYCLASE DGCP"/>
    <property type="match status" value="1"/>
</dbReference>
<dbReference type="CDD" id="cd01949">
    <property type="entry name" value="GGDEF"/>
    <property type="match status" value="1"/>
</dbReference>
<gene>
    <name evidence="3" type="ORF">C6Y28_04270</name>
</gene>
<feature type="domain" description="GGDEF" evidence="2">
    <location>
        <begin position="159"/>
        <end position="284"/>
    </location>
</feature>
<dbReference type="InterPro" id="IPR052155">
    <property type="entry name" value="Biofilm_reg_signaling"/>
</dbReference>
<name>A0A2S0M612_MEGEL</name>
<feature type="domain" description="EAL" evidence="1">
    <location>
        <begin position="293"/>
        <end position="545"/>
    </location>
</feature>
<dbReference type="InterPro" id="IPR035965">
    <property type="entry name" value="PAS-like_dom_sf"/>
</dbReference>
<organism evidence="3 4">
    <name type="scientific">Megasphaera elsdenii</name>
    <dbReference type="NCBI Taxonomy" id="907"/>
    <lineage>
        <taxon>Bacteria</taxon>
        <taxon>Bacillati</taxon>
        <taxon>Bacillota</taxon>
        <taxon>Negativicutes</taxon>
        <taxon>Veillonellales</taxon>
        <taxon>Veillonellaceae</taxon>
        <taxon>Megasphaera</taxon>
    </lineage>
</organism>
<accession>A0A2S0M612</accession>
<dbReference type="NCBIfam" id="TIGR00254">
    <property type="entry name" value="GGDEF"/>
    <property type="match status" value="1"/>
</dbReference>
<dbReference type="Gene3D" id="3.20.20.450">
    <property type="entry name" value="EAL domain"/>
    <property type="match status" value="1"/>
</dbReference>
<dbReference type="SMART" id="SM00267">
    <property type="entry name" value="GGDEF"/>
    <property type="match status" value="3"/>
</dbReference>
<dbReference type="Pfam" id="PF00990">
    <property type="entry name" value="GGDEF"/>
    <property type="match status" value="3"/>
</dbReference>
<feature type="domain" description="GGDEF" evidence="2">
    <location>
        <begin position="993"/>
        <end position="1125"/>
    </location>
</feature>
<dbReference type="RefSeq" id="WP_080712293.1">
    <property type="nucleotide sequence ID" value="NZ_CP027569.1"/>
</dbReference>
<dbReference type="PANTHER" id="PTHR44757:SF2">
    <property type="entry name" value="BIOFILM ARCHITECTURE MAINTENANCE PROTEIN MBAA"/>
    <property type="match status" value="1"/>
</dbReference>
<dbReference type="Proteomes" id="UP000238358">
    <property type="component" value="Chromosome"/>
</dbReference>
<dbReference type="SUPFAM" id="SSF55785">
    <property type="entry name" value="PYP-like sensor domain (PAS domain)"/>
    <property type="match status" value="1"/>
</dbReference>
<reference evidence="3 4" key="1">
    <citation type="journal article" date="2018" name="Genome Announc.">
        <title>Complete genomes of two Megasphaera elsdenii strains, NCIMB 702410 and ATCC 25940.</title>
        <authorList>
            <person name="Hatmaker E.A."/>
            <person name="O'Dell K."/>
            <person name="Riley L.A."/>
            <person name="Klingeman D.M."/>
            <person name="Guss A.M."/>
        </authorList>
    </citation>
    <scope>NUCLEOTIDE SEQUENCE [LARGE SCALE GENOMIC DNA]</scope>
    <source>
        <strain evidence="3 4">NCIMB702410</strain>
    </source>
</reference>
<proteinExistence type="predicted"/>
<dbReference type="SUPFAM" id="SSF141868">
    <property type="entry name" value="EAL domain-like"/>
    <property type="match status" value="1"/>
</dbReference>
<dbReference type="CDD" id="cd01948">
    <property type="entry name" value="EAL"/>
    <property type="match status" value="1"/>
</dbReference>
<dbReference type="SMART" id="SM00052">
    <property type="entry name" value="EAL"/>
    <property type="match status" value="1"/>
</dbReference>
<dbReference type="InterPro" id="IPR000160">
    <property type="entry name" value="GGDEF_dom"/>
</dbReference>
<evidence type="ECO:0000313" key="3">
    <source>
        <dbReference type="EMBL" id="AVO26888.1"/>
    </source>
</evidence>
<protein>
    <recommendedName>
        <fullName evidence="5">Diguanylate cyclase (GGDEF) domain-containing protein</fullName>
    </recommendedName>
</protein>
<sequence length="1562" mass="179161">MGLEEIQGDLHRYYDRLTSGICLIGMEPGEPILFVNKGMLKIYHCTDEADFYRFTGKRLQGMVDAEDYYPIAHMAGSDQTGFVTFRFRTRDDHFRRAEGSASVISFEDGTKAWLLQIISSELKGSSAQNDPLTGLLGMRLFFRKALMVARQESPKGRLSLYCPTYFNLTNFRLYNSLHGLAAGDHCLKYIASVLQQSFPDALISHLSADGFAVLAMKKDLFQTIEVVCSRVNAYINNSNIVLKAGVCLLEKDDIYIVRHTFDMAKIACDTIKTDATRCWAVYTRDMGEALEKRAFVLENFNAALEKGYIKVYYQPVVRTMTGKICGVEALARWEDPVYGRLTPNVFIPVLEQARLIHKLDCYVLNQVAKQLHYRLANKQPVLPVSINLSRHDFNLMDPFRMVENVISRYDLQRDYIRIEVTETALVKEKHNLIQTLRQFQRSGYQVWLDDFGSAYSSLNVLHNYHFDELKIDMAFLRNFNEKSRRILKAIVLMAKELGVHTLAEGAETKAQVDFLKAIGCEKIQGYYWGQPMSYEDIQIFCENYEYGQETRREESVYDKAGLINVVTDVPVAIFHYDGKQVVVLSANQAFRQIIRQALPAYNGKDLPLRIENLSFRQRLQPCLEELIVSSQEQVVTYIEEDHYLQLHLGLIGGTQGRYLCRAWIYNIADAREDKEAHRIDYLLRNILQLYKGLYYLNPQDDTFEVIKTVMPNWAQGQAQKGILRLLTDYATRFVHDDDRKRFLAFLDFDNVRRQAGKSQTNSTGSVFRIKQADGSYRWTVYLAMLLRNGGRQGVLLCCRDDIWETARDRKSLLPILATSLGLHELEPVRQPYFRILRELCQAMIRYSDIKFFWKDRKRRFAGVSQAFLDYYGLKDEKSLIGKTDEDIGWHIQGKKYEEAEWAVLEKGEVTHCVVGECLVQGRPHRIAATKFPIYRGRRIIGLLGYFEDLEYADARQARLRQRSFVDDVTGLLNFRGLLQAADEYGEKYRRYGRDYTCVLLEVPAYEALFQEYGDEVGQKLLQAITQQLMAFHTLNETLAHLSGSRFCCIIPKTIDDDFRNKMLSLVDAIHGITNIGDYSCTLYLQYAVAQGSEGQDFDEVMMLLRKRLNEVNEQQYGQAIYIGDRLVFDKEKFDKLDEEVSIIAPDTYELVYVNEYMQKSYGLSNTYSWVGEKCYKILAGLDAPCQDCINGQLRRDCFYTTTRRNRKTGQNLLMRATLIPWQGKNYRFSMAVNIDPYISHDLAENNVIFREVMANEVIAIGMREANPDVGLQKMLEKIGHSLQAERVLIFEEQGSQVSATYEWHQENLQPVARTVQHIPINSLRPLYDTFDTKQMAIIEDAPEFIQTHPGFHPYIPGVRRLVSGHLTQSGKSLGFTEVINPSALAFKSAGLLLSTLTLFLAIMLRNRDIFRSLESISTTDQLTGVGNRRGFAEYRQTLPDGISLAFIFGDLNGLKQINDTQGHEVGDQLIRQAAQIMKNLTGDIAVFRMGGDEFIIVAKDADEAQAQRLVNDLRARYRSSGISMALGYIVCQTPIANIDDVLSQVDKKMYADKERIYGRRHP</sequence>
<dbReference type="InterPro" id="IPR029787">
    <property type="entry name" value="Nucleotide_cyclase"/>
</dbReference>
<evidence type="ECO:0000259" key="1">
    <source>
        <dbReference type="PROSITE" id="PS50883"/>
    </source>
</evidence>
<feature type="domain" description="GGDEF" evidence="2">
    <location>
        <begin position="1442"/>
        <end position="1562"/>
    </location>
</feature>
<dbReference type="Pfam" id="PF00563">
    <property type="entry name" value="EAL"/>
    <property type="match status" value="1"/>
</dbReference>